<dbReference type="Proteomes" id="UP000280935">
    <property type="component" value="Unassembled WGS sequence"/>
</dbReference>
<dbReference type="Gene3D" id="3.40.1080.10">
    <property type="entry name" value="Glutaconate Coenzyme A-transferase"/>
    <property type="match status" value="1"/>
</dbReference>
<dbReference type="InterPro" id="IPR046433">
    <property type="entry name" value="ActCoA_hydro"/>
</dbReference>
<dbReference type="InterPro" id="IPR026888">
    <property type="entry name" value="AcetylCoA_hyd_C"/>
</dbReference>
<dbReference type="Gene3D" id="3.30.750.70">
    <property type="entry name" value="4-hydroxybutyrate coenzyme like domains"/>
    <property type="match status" value="1"/>
</dbReference>
<evidence type="ECO:0000313" key="2">
    <source>
        <dbReference type="EMBL" id="RRD49772.1"/>
    </source>
</evidence>
<dbReference type="Gene3D" id="3.40.1080.20">
    <property type="entry name" value="Acetyl-CoA hydrolase/transferase C-terminal domain"/>
    <property type="match status" value="1"/>
</dbReference>
<dbReference type="OrthoDB" id="9801795at2"/>
<name>A0A3P1WT38_9ACTN</name>
<comment type="caution">
    <text evidence="2">The sequence shown here is derived from an EMBL/GenBank/DDBJ whole genome shotgun (WGS) entry which is preliminary data.</text>
</comment>
<dbReference type="Pfam" id="PF13336">
    <property type="entry name" value="AcetylCoA_hyd_C"/>
    <property type="match status" value="1"/>
</dbReference>
<dbReference type="InterPro" id="IPR037171">
    <property type="entry name" value="NagB/RpiA_transferase-like"/>
</dbReference>
<feature type="domain" description="Acetyl-CoA hydrolase/transferase C-terminal" evidence="1">
    <location>
        <begin position="252"/>
        <end position="401"/>
    </location>
</feature>
<reference evidence="2 3" key="1">
    <citation type="submission" date="2018-11" db="EMBL/GenBank/DDBJ databases">
        <title>Genomes From Bacteria Associated with the Canine Oral Cavity: a Test Case for Automated Genome-Based Taxonomic Assignment.</title>
        <authorList>
            <person name="Coil D.A."/>
            <person name="Jospin G."/>
            <person name="Darling A.E."/>
            <person name="Wallis C."/>
            <person name="Davis I.J."/>
            <person name="Harris S."/>
            <person name="Eisen J.A."/>
            <person name="Holcombe L.J."/>
            <person name="O'Flynn C."/>
        </authorList>
    </citation>
    <scope>NUCLEOTIDE SEQUENCE [LARGE SCALE GENOMIC DNA]</scope>
    <source>
        <strain evidence="2 3">OH2822_COT-296</strain>
    </source>
</reference>
<evidence type="ECO:0000259" key="1">
    <source>
        <dbReference type="Pfam" id="PF13336"/>
    </source>
</evidence>
<accession>A0A3P1WT38</accession>
<proteinExistence type="predicted"/>
<dbReference type="InterPro" id="IPR038460">
    <property type="entry name" value="AcetylCoA_hyd_C_sf"/>
</dbReference>
<keyword evidence="2" id="KW-0808">Transferase</keyword>
<dbReference type="RefSeq" id="WP_125227774.1">
    <property type="nucleotide sequence ID" value="NZ_RQYT01000012.1"/>
</dbReference>
<dbReference type="GO" id="GO:0006083">
    <property type="term" value="P:acetate metabolic process"/>
    <property type="evidence" value="ECO:0007669"/>
    <property type="project" value="InterPro"/>
</dbReference>
<organism evidence="2 3">
    <name type="scientific">Arachnia propionica</name>
    <dbReference type="NCBI Taxonomy" id="1750"/>
    <lineage>
        <taxon>Bacteria</taxon>
        <taxon>Bacillati</taxon>
        <taxon>Actinomycetota</taxon>
        <taxon>Actinomycetes</taxon>
        <taxon>Propionibacteriales</taxon>
        <taxon>Propionibacteriaceae</taxon>
        <taxon>Arachnia</taxon>
    </lineage>
</organism>
<dbReference type="PANTHER" id="PTHR21432:SF20">
    <property type="entry name" value="ACETYL-COA HYDROLASE"/>
    <property type="match status" value="1"/>
</dbReference>
<protein>
    <submittedName>
        <fullName evidence="2">4-hydroxybutyrate CoA-transferase</fullName>
    </submittedName>
</protein>
<evidence type="ECO:0000313" key="3">
    <source>
        <dbReference type="Proteomes" id="UP000280935"/>
    </source>
</evidence>
<gene>
    <name evidence="2" type="ORF">EII35_07130</name>
</gene>
<dbReference type="GO" id="GO:0008775">
    <property type="term" value="F:acetate CoA-transferase activity"/>
    <property type="evidence" value="ECO:0007669"/>
    <property type="project" value="InterPro"/>
</dbReference>
<dbReference type="AlphaFoldDB" id="A0A3P1WT38"/>
<dbReference type="SUPFAM" id="SSF100950">
    <property type="entry name" value="NagB/RpiA/CoA transferase-like"/>
    <property type="match status" value="2"/>
</dbReference>
<sequence length="408" mass="43292">MRIVSPEQLGQALPALPANPRIVTQGSFGTPRALLDLLDAAVPEYRLFIVNGLGRLPDRDGVRIETSFVGSGLRGNPRVDYYPARLSVTPRLFAMTLPPDVVAVQTSRVVDGKVSLGIEVQIIPGAIEALKARGGVLIAQINEEMPFIHGDGVLDVADIDLAVEIAEPVPVAGDVPIDDESAALGERLAAMIPEGGTLQMGIGALPGAVLKALRGAKRLRVWTELMADGFHHLAMTGVLDPDHPITATFAYGSAEMYAWADSNPQLRLLRCETTNSPGMIAQQPAVTSINTALQVDLFGAVNATRVNDRIISGTGGQADFVVGAIHSPGGQSIIALKSWHPKADRSTIVPKLSESTTSLQPSWVVTEQGAARIFGASQRDQALGMIQVAHPRVRDELTAEAQRMGLLS</sequence>
<dbReference type="PANTHER" id="PTHR21432">
    <property type="entry name" value="ACETYL-COA HYDROLASE-RELATED"/>
    <property type="match status" value="1"/>
</dbReference>
<dbReference type="EMBL" id="RQYT01000012">
    <property type="protein sequence ID" value="RRD49772.1"/>
    <property type="molecule type" value="Genomic_DNA"/>
</dbReference>